<evidence type="ECO:0000259" key="16">
    <source>
        <dbReference type="PROSITE" id="PS50234"/>
    </source>
</evidence>
<dbReference type="PROSITE" id="PS50234">
    <property type="entry name" value="VWFA"/>
    <property type="match status" value="1"/>
</dbReference>
<evidence type="ECO:0000256" key="10">
    <source>
        <dbReference type="ARBA" id="ARBA00023065"/>
    </source>
</evidence>
<keyword evidence="12" id="KW-0325">Glycoprotein</keyword>
<evidence type="ECO:0000256" key="4">
    <source>
        <dbReference type="ARBA" id="ARBA00022673"/>
    </source>
</evidence>
<feature type="chain" id="PRO_5020041541" evidence="15">
    <location>
        <begin position="28"/>
        <end position="623"/>
    </location>
</feature>
<dbReference type="AlphaFoldDB" id="A0A4E0S1I8"/>
<dbReference type="FunFam" id="3.40.50.410:FF:000007">
    <property type="entry name" value="Calcium voltage-gated channel auxiliary subunit alpha2delta 3"/>
    <property type="match status" value="1"/>
</dbReference>
<evidence type="ECO:0000256" key="15">
    <source>
        <dbReference type="SAM" id="SignalP"/>
    </source>
</evidence>
<proteinExistence type="predicted"/>
<gene>
    <name evidence="17" type="ORF">D915_002672</name>
</gene>
<keyword evidence="14" id="KW-0175">Coiled coil</keyword>
<dbReference type="PANTHER" id="PTHR10166">
    <property type="entry name" value="VOLTAGE-DEPENDENT CALCIUM CHANNEL SUBUNIT ALPHA-2/DELTA-RELATED"/>
    <property type="match status" value="1"/>
</dbReference>
<keyword evidence="6 15" id="KW-0732">Signal</keyword>
<protein>
    <submittedName>
        <fullName evidence="17">Voltage dependent calcium channel subunit</fullName>
    </submittedName>
</protein>
<dbReference type="InterPro" id="IPR013608">
    <property type="entry name" value="VWA_N"/>
</dbReference>
<evidence type="ECO:0000256" key="14">
    <source>
        <dbReference type="SAM" id="Coils"/>
    </source>
</evidence>
<keyword evidence="4" id="KW-0107">Calcium channel</keyword>
<evidence type="ECO:0000256" key="5">
    <source>
        <dbReference type="ARBA" id="ARBA00022692"/>
    </source>
</evidence>
<organism evidence="17 18">
    <name type="scientific">Fasciola hepatica</name>
    <name type="common">Liver fluke</name>
    <dbReference type="NCBI Taxonomy" id="6192"/>
    <lineage>
        <taxon>Eukaryota</taxon>
        <taxon>Metazoa</taxon>
        <taxon>Spiralia</taxon>
        <taxon>Lophotrochozoa</taxon>
        <taxon>Platyhelminthes</taxon>
        <taxon>Trematoda</taxon>
        <taxon>Digenea</taxon>
        <taxon>Plagiorchiida</taxon>
        <taxon>Echinostomata</taxon>
        <taxon>Echinostomatoidea</taxon>
        <taxon>Fasciolidae</taxon>
        <taxon>Fasciola</taxon>
    </lineage>
</organism>
<keyword evidence="3" id="KW-0109">Calcium transport</keyword>
<evidence type="ECO:0000256" key="2">
    <source>
        <dbReference type="ARBA" id="ARBA00022448"/>
    </source>
</evidence>
<keyword evidence="5" id="KW-0812">Transmembrane</keyword>
<dbReference type="Pfam" id="PF08399">
    <property type="entry name" value="VWA_N"/>
    <property type="match status" value="1"/>
</dbReference>
<dbReference type="InterPro" id="IPR036465">
    <property type="entry name" value="vWFA_dom_sf"/>
</dbReference>
<feature type="coiled-coil region" evidence="14">
    <location>
        <begin position="91"/>
        <end position="118"/>
    </location>
</feature>
<keyword evidence="7" id="KW-0106">Calcium</keyword>
<name>A0A4E0S1I8_FASHE</name>
<evidence type="ECO:0000256" key="7">
    <source>
        <dbReference type="ARBA" id="ARBA00022837"/>
    </source>
</evidence>
<keyword evidence="9" id="KW-1133">Transmembrane helix</keyword>
<keyword evidence="8" id="KW-0851">Voltage-gated channel</keyword>
<dbReference type="InterPro" id="IPR002035">
    <property type="entry name" value="VWF_A"/>
</dbReference>
<dbReference type="CDD" id="cd18774">
    <property type="entry name" value="PDC2_HK_sensor"/>
    <property type="match status" value="1"/>
</dbReference>
<dbReference type="PANTHER" id="PTHR10166:SF37">
    <property type="entry name" value="STOLID, ISOFORM H"/>
    <property type="match status" value="1"/>
</dbReference>
<evidence type="ECO:0000256" key="9">
    <source>
        <dbReference type="ARBA" id="ARBA00022989"/>
    </source>
</evidence>
<feature type="domain" description="VWFA" evidence="16">
    <location>
        <begin position="265"/>
        <end position="444"/>
    </location>
</feature>
<dbReference type="Gene3D" id="3.30.450.20">
    <property type="entry name" value="PAS domain"/>
    <property type="match status" value="1"/>
</dbReference>
<evidence type="ECO:0000256" key="1">
    <source>
        <dbReference type="ARBA" id="ARBA00004479"/>
    </source>
</evidence>
<dbReference type="Proteomes" id="UP000230066">
    <property type="component" value="Unassembled WGS sequence"/>
</dbReference>
<dbReference type="SUPFAM" id="SSF53300">
    <property type="entry name" value="vWA-like"/>
    <property type="match status" value="1"/>
</dbReference>
<evidence type="ECO:0000313" key="18">
    <source>
        <dbReference type="Proteomes" id="UP000230066"/>
    </source>
</evidence>
<accession>A0A4E0S1I8</accession>
<evidence type="ECO:0000256" key="13">
    <source>
        <dbReference type="ARBA" id="ARBA00023303"/>
    </source>
</evidence>
<evidence type="ECO:0000256" key="12">
    <source>
        <dbReference type="ARBA" id="ARBA00023180"/>
    </source>
</evidence>
<evidence type="ECO:0000256" key="8">
    <source>
        <dbReference type="ARBA" id="ARBA00022882"/>
    </source>
</evidence>
<comment type="caution">
    <text evidence="17">The sequence shown here is derived from an EMBL/GenBank/DDBJ whole genome shotgun (WGS) entry which is preliminary data.</text>
</comment>
<feature type="signal peptide" evidence="15">
    <location>
        <begin position="1"/>
        <end position="27"/>
    </location>
</feature>
<evidence type="ECO:0000256" key="6">
    <source>
        <dbReference type="ARBA" id="ARBA00022729"/>
    </source>
</evidence>
<reference evidence="17" key="1">
    <citation type="submission" date="2019-03" db="EMBL/GenBank/DDBJ databases">
        <title>Improved annotation for the trematode Fasciola hepatica.</title>
        <authorList>
            <person name="Choi Y.-J."/>
            <person name="Martin J."/>
            <person name="Mitreva M."/>
        </authorList>
    </citation>
    <scope>NUCLEOTIDE SEQUENCE [LARGE SCALE GENOMIC DNA]</scope>
</reference>
<dbReference type="Pfam" id="PF13519">
    <property type="entry name" value="VWA_2"/>
    <property type="match status" value="1"/>
</dbReference>
<dbReference type="Gene3D" id="3.40.50.410">
    <property type="entry name" value="von Willebrand factor, type A domain"/>
    <property type="match status" value="1"/>
</dbReference>
<sequence length="623" mass="70929">MGITSQKCFNGLFVILPLSFLCVTTLGNEGHTDLSLNMQDFEQNIQSWANLLEKEFNELQSITGDEMLRPIYRGSNFGRQEVNDEFAFAQLDKAVEKIEAIARQKEALVDKIKLAAEKAYKARSDSPPTGCYHRAKAVTLFPVILGSNETQNCSEKLYLPLRENPLFENKYVSMNYSVAHVPTNVYDLSRELVTVGNWTAGLDKVFRENAASDRTLKWQYFGSSTGFFKYYPGAMWGIQLDEMKLDFFDCRSQPWYLEASAYPKEMIILVDKSGSMKGRSDIISNATVAEILSTLTENDFFNVIMFSDVPKYADPTVEDRLIQASRVNKDRMIRKFKNFSPNGTASYERALQEAFSLLNKSQEQLTNGERCNRILMFITDSVPGSYKELLEQYNPEKNVRIFVHLLGQHSSAEPYVEELACSNRGYAVTISTLGDVKENVLKHLDVVARSNALLNDAYTVWTGVSVGQFSLKNLKKENFTNPYVATMPRRFQMSTEQNIVLIQERNMFIETLIASKEDEPTMYTSVAKAVYDRTRKAKRLKQGNLLGVAGIDVPLQSFRDALRSWKIGPNNYIFMVDNNGYILFHPAYRPVHKSILKSYYQNVDVNEVEIPEEVKIDPVSNIT</sequence>
<dbReference type="SMART" id="SM00327">
    <property type="entry name" value="VWA"/>
    <property type="match status" value="1"/>
</dbReference>
<evidence type="ECO:0000313" key="17">
    <source>
        <dbReference type="EMBL" id="THD26502.1"/>
    </source>
</evidence>
<keyword evidence="18" id="KW-1185">Reference proteome</keyword>
<keyword evidence="2" id="KW-0813">Transport</keyword>
<keyword evidence="10" id="KW-0406">Ion transport</keyword>
<dbReference type="GO" id="GO:0005245">
    <property type="term" value="F:voltage-gated calcium channel activity"/>
    <property type="evidence" value="ECO:0007669"/>
    <property type="project" value="TreeGrafter"/>
</dbReference>
<keyword evidence="11" id="KW-0472">Membrane</keyword>
<dbReference type="InterPro" id="IPR051173">
    <property type="entry name" value="Ca_channel_alpha-2/delta"/>
</dbReference>
<dbReference type="GO" id="GO:0005891">
    <property type="term" value="C:voltage-gated calcium channel complex"/>
    <property type="evidence" value="ECO:0007669"/>
    <property type="project" value="TreeGrafter"/>
</dbReference>
<dbReference type="EMBL" id="JXXN02000721">
    <property type="protein sequence ID" value="THD26502.1"/>
    <property type="molecule type" value="Genomic_DNA"/>
</dbReference>
<evidence type="ECO:0000256" key="3">
    <source>
        <dbReference type="ARBA" id="ARBA00022568"/>
    </source>
</evidence>
<comment type="subcellular location">
    <subcellularLocation>
        <location evidence="1">Membrane</location>
        <topology evidence="1">Single-pass type I membrane protein</topology>
    </subcellularLocation>
</comment>
<keyword evidence="13" id="KW-0407">Ion channel</keyword>
<evidence type="ECO:0000256" key="11">
    <source>
        <dbReference type="ARBA" id="ARBA00023136"/>
    </source>
</evidence>